<dbReference type="Proteomes" id="UP000305948">
    <property type="component" value="Unassembled WGS sequence"/>
</dbReference>
<accession>A0A5C3NAN2</accession>
<organism evidence="1 2">
    <name type="scientific">Heliocybe sulcata</name>
    <dbReference type="NCBI Taxonomy" id="5364"/>
    <lineage>
        <taxon>Eukaryota</taxon>
        <taxon>Fungi</taxon>
        <taxon>Dikarya</taxon>
        <taxon>Basidiomycota</taxon>
        <taxon>Agaricomycotina</taxon>
        <taxon>Agaricomycetes</taxon>
        <taxon>Gloeophyllales</taxon>
        <taxon>Gloeophyllaceae</taxon>
        <taxon>Heliocybe</taxon>
    </lineage>
</organism>
<dbReference type="AlphaFoldDB" id="A0A5C3NAN2"/>
<reference evidence="1 2" key="1">
    <citation type="journal article" date="2019" name="Nat. Ecol. Evol.">
        <title>Megaphylogeny resolves global patterns of mushroom evolution.</title>
        <authorList>
            <person name="Varga T."/>
            <person name="Krizsan K."/>
            <person name="Foldi C."/>
            <person name="Dima B."/>
            <person name="Sanchez-Garcia M."/>
            <person name="Sanchez-Ramirez S."/>
            <person name="Szollosi G.J."/>
            <person name="Szarkandi J.G."/>
            <person name="Papp V."/>
            <person name="Albert L."/>
            <person name="Andreopoulos W."/>
            <person name="Angelini C."/>
            <person name="Antonin V."/>
            <person name="Barry K.W."/>
            <person name="Bougher N.L."/>
            <person name="Buchanan P."/>
            <person name="Buyck B."/>
            <person name="Bense V."/>
            <person name="Catcheside P."/>
            <person name="Chovatia M."/>
            <person name="Cooper J."/>
            <person name="Damon W."/>
            <person name="Desjardin D."/>
            <person name="Finy P."/>
            <person name="Geml J."/>
            <person name="Haridas S."/>
            <person name="Hughes K."/>
            <person name="Justo A."/>
            <person name="Karasinski D."/>
            <person name="Kautmanova I."/>
            <person name="Kiss B."/>
            <person name="Kocsube S."/>
            <person name="Kotiranta H."/>
            <person name="LaButti K.M."/>
            <person name="Lechner B.E."/>
            <person name="Liimatainen K."/>
            <person name="Lipzen A."/>
            <person name="Lukacs Z."/>
            <person name="Mihaltcheva S."/>
            <person name="Morgado L.N."/>
            <person name="Niskanen T."/>
            <person name="Noordeloos M.E."/>
            <person name="Ohm R.A."/>
            <person name="Ortiz-Santana B."/>
            <person name="Ovrebo C."/>
            <person name="Racz N."/>
            <person name="Riley R."/>
            <person name="Savchenko A."/>
            <person name="Shiryaev A."/>
            <person name="Soop K."/>
            <person name="Spirin V."/>
            <person name="Szebenyi C."/>
            <person name="Tomsovsky M."/>
            <person name="Tulloss R.E."/>
            <person name="Uehling J."/>
            <person name="Grigoriev I.V."/>
            <person name="Vagvolgyi C."/>
            <person name="Papp T."/>
            <person name="Martin F.M."/>
            <person name="Miettinen O."/>
            <person name="Hibbett D.S."/>
            <person name="Nagy L.G."/>
        </authorList>
    </citation>
    <scope>NUCLEOTIDE SEQUENCE [LARGE SCALE GENOMIC DNA]</scope>
    <source>
        <strain evidence="1 2">OMC1185</strain>
    </source>
</reference>
<evidence type="ECO:0000313" key="1">
    <source>
        <dbReference type="EMBL" id="TFK53927.1"/>
    </source>
</evidence>
<sequence length="274" mass="29727">MSRGRASLLVSVGCDIHTWQLLILAANAGCGETMLGMLTDGAPLSTSLPRAREQATSFDKLFATFRKVVLCCLLLLKTRRLRATPSVPLSSRSRTSTTSLRLDASFGLTSTGAFSSDLPSLGHIISDSGSAGLCVADTARACNTSKEHDASLPRALSGYNLNVVNNPTRSSVIRQCWLLFDVWVRRPEKDLHWSAWIHLAQLVPTIIYHVGWTIGLDLTSLLALEALQDRFVLGTDYLPRTAPIWLDVAALVHLAFSWSPIAAICSEILAVTPS</sequence>
<name>A0A5C3NAN2_9AGAM</name>
<protein>
    <submittedName>
        <fullName evidence="1">Uncharacterized protein</fullName>
    </submittedName>
</protein>
<dbReference type="EMBL" id="ML213506">
    <property type="protein sequence ID" value="TFK53927.1"/>
    <property type="molecule type" value="Genomic_DNA"/>
</dbReference>
<evidence type="ECO:0000313" key="2">
    <source>
        <dbReference type="Proteomes" id="UP000305948"/>
    </source>
</evidence>
<keyword evidence="2" id="KW-1185">Reference proteome</keyword>
<proteinExistence type="predicted"/>
<gene>
    <name evidence="1" type="ORF">OE88DRAFT_1642594</name>
</gene>